<reference evidence="2" key="1">
    <citation type="submission" date="2022-07" db="EMBL/GenBank/DDBJ databases">
        <authorList>
            <person name="Macas J."/>
            <person name="Novak P."/>
            <person name="Neumann P."/>
        </authorList>
    </citation>
    <scope>NUCLEOTIDE SEQUENCE</scope>
</reference>
<dbReference type="AlphaFoldDB" id="A0AAV0CI31"/>
<feature type="compositionally biased region" description="Polar residues" evidence="1">
    <location>
        <begin position="53"/>
        <end position="67"/>
    </location>
</feature>
<evidence type="ECO:0000313" key="3">
    <source>
        <dbReference type="Proteomes" id="UP001152523"/>
    </source>
</evidence>
<feature type="compositionally biased region" description="Polar residues" evidence="1">
    <location>
        <begin position="75"/>
        <end position="94"/>
    </location>
</feature>
<evidence type="ECO:0000313" key="2">
    <source>
        <dbReference type="EMBL" id="CAH9077914.1"/>
    </source>
</evidence>
<keyword evidence="3" id="KW-1185">Reference proteome</keyword>
<dbReference type="Proteomes" id="UP001152523">
    <property type="component" value="Unassembled WGS sequence"/>
</dbReference>
<feature type="region of interest" description="Disordered" evidence="1">
    <location>
        <begin position="53"/>
        <end position="97"/>
    </location>
</feature>
<dbReference type="EMBL" id="CAMAPF010000031">
    <property type="protein sequence ID" value="CAH9077914.1"/>
    <property type="molecule type" value="Genomic_DNA"/>
</dbReference>
<name>A0AAV0CI31_9ASTE</name>
<dbReference type="GO" id="GO:0008270">
    <property type="term" value="F:zinc ion binding"/>
    <property type="evidence" value="ECO:0007669"/>
    <property type="project" value="InterPro"/>
</dbReference>
<evidence type="ECO:0000256" key="1">
    <source>
        <dbReference type="SAM" id="MobiDB-lite"/>
    </source>
</evidence>
<organism evidence="2 3">
    <name type="scientific">Cuscuta epithymum</name>
    <dbReference type="NCBI Taxonomy" id="186058"/>
    <lineage>
        <taxon>Eukaryota</taxon>
        <taxon>Viridiplantae</taxon>
        <taxon>Streptophyta</taxon>
        <taxon>Embryophyta</taxon>
        <taxon>Tracheophyta</taxon>
        <taxon>Spermatophyta</taxon>
        <taxon>Magnoliopsida</taxon>
        <taxon>eudicotyledons</taxon>
        <taxon>Gunneridae</taxon>
        <taxon>Pentapetalae</taxon>
        <taxon>asterids</taxon>
        <taxon>lamiids</taxon>
        <taxon>Solanales</taxon>
        <taxon>Convolvulaceae</taxon>
        <taxon>Cuscuteae</taxon>
        <taxon>Cuscuta</taxon>
        <taxon>Cuscuta subgen. Cuscuta</taxon>
    </lineage>
</organism>
<dbReference type="SUPFAM" id="SSF57756">
    <property type="entry name" value="Retrovirus zinc finger-like domains"/>
    <property type="match status" value="1"/>
</dbReference>
<protein>
    <submittedName>
        <fullName evidence="2">Uncharacterized protein</fullName>
    </submittedName>
</protein>
<gene>
    <name evidence="2" type="ORF">CEPIT_LOCUS6359</name>
</gene>
<dbReference type="GO" id="GO:0003676">
    <property type="term" value="F:nucleic acid binding"/>
    <property type="evidence" value="ECO:0007669"/>
    <property type="project" value="InterPro"/>
</dbReference>
<sequence length="182" mass="20471">MPMKNRIREIGEIPMTGKLTKRGTTITCQLCFKKGHNKKGCPSKEQILQGTTTFPFDLQGGNSQQPQAGPEESTQDGNQESNSTFGPPNENNVPGSRLQHYFTENTNMEVRNSDNVFQFRGENAISADGLERLRQRKGKEISERASKGRKRIAEEVELNGVSTTARDRFHTLFDSMEDECED</sequence>
<dbReference type="InterPro" id="IPR036875">
    <property type="entry name" value="Znf_CCHC_sf"/>
</dbReference>
<proteinExistence type="predicted"/>
<accession>A0AAV0CI31</accession>
<comment type="caution">
    <text evidence="2">The sequence shown here is derived from an EMBL/GenBank/DDBJ whole genome shotgun (WGS) entry which is preliminary data.</text>
</comment>